<sequence length="49" mass="5441">MRDHSAAGLLDLHSVGLELDCYFPGFALELQGYFVEVVLDFQELPQASV</sequence>
<name>A0A2K3JZ80_TRIPR</name>
<evidence type="ECO:0000313" key="2">
    <source>
        <dbReference type="Proteomes" id="UP000236291"/>
    </source>
</evidence>
<protein>
    <submittedName>
        <fullName evidence="1">Uncharacterized protein</fullName>
    </submittedName>
</protein>
<comment type="caution">
    <text evidence="1">The sequence shown here is derived from an EMBL/GenBank/DDBJ whole genome shotgun (WGS) entry which is preliminary data.</text>
</comment>
<proteinExistence type="predicted"/>
<organism evidence="1 2">
    <name type="scientific">Trifolium pratense</name>
    <name type="common">Red clover</name>
    <dbReference type="NCBI Taxonomy" id="57577"/>
    <lineage>
        <taxon>Eukaryota</taxon>
        <taxon>Viridiplantae</taxon>
        <taxon>Streptophyta</taxon>
        <taxon>Embryophyta</taxon>
        <taxon>Tracheophyta</taxon>
        <taxon>Spermatophyta</taxon>
        <taxon>Magnoliopsida</taxon>
        <taxon>eudicotyledons</taxon>
        <taxon>Gunneridae</taxon>
        <taxon>Pentapetalae</taxon>
        <taxon>rosids</taxon>
        <taxon>fabids</taxon>
        <taxon>Fabales</taxon>
        <taxon>Fabaceae</taxon>
        <taxon>Papilionoideae</taxon>
        <taxon>50 kb inversion clade</taxon>
        <taxon>NPAAA clade</taxon>
        <taxon>Hologalegina</taxon>
        <taxon>IRL clade</taxon>
        <taxon>Trifolieae</taxon>
        <taxon>Trifolium</taxon>
    </lineage>
</organism>
<dbReference type="EMBL" id="ASHM01080485">
    <property type="protein sequence ID" value="PNX59347.1"/>
    <property type="molecule type" value="Genomic_DNA"/>
</dbReference>
<evidence type="ECO:0000313" key="1">
    <source>
        <dbReference type="EMBL" id="PNX59347.1"/>
    </source>
</evidence>
<gene>
    <name evidence="1" type="ORF">L195_g051371</name>
</gene>
<reference evidence="1 2" key="2">
    <citation type="journal article" date="2017" name="Front. Plant Sci.">
        <title>Gene Classification and Mining of Molecular Markers Useful in Red Clover (Trifolium pratense) Breeding.</title>
        <authorList>
            <person name="Istvanek J."/>
            <person name="Dluhosova J."/>
            <person name="Dluhos P."/>
            <person name="Patkova L."/>
            <person name="Nedelnik J."/>
            <person name="Repkova J."/>
        </authorList>
    </citation>
    <scope>NUCLEOTIDE SEQUENCE [LARGE SCALE GENOMIC DNA]</scope>
    <source>
        <strain evidence="2">cv. Tatra</strain>
        <tissue evidence="1">Young leaves</tissue>
    </source>
</reference>
<dbReference type="Proteomes" id="UP000236291">
    <property type="component" value="Unassembled WGS sequence"/>
</dbReference>
<dbReference type="AlphaFoldDB" id="A0A2K3JZ80"/>
<reference evidence="1 2" key="1">
    <citation type="journal article" date="2014" name="Am. J. Bot.">
        <title>Genome assembly and annotation for red clover (Trifolium pratense; Fabaceae).</title>
        <authorList>
            <person name="Istvanek J."/>
            <person name="Jaros M."/>
            <person name="Krenek A."/>
            <person name="Repkova J."/>
        </authorList>
    </citation>
    <scope>NUCLEOTIDE SEQUENCE [LARGE SCALE GENOMIC DNA]</scope>
    <source>
        <strain evidence="2">cv. Tatra</strain>
        <tissue evidence="1">Young leaves</tissue>
    </source>
</reference>
<accession>A0A2K3JZ80</accession>